<sequence length="145" mass="16885">MSITLNGHQLKSLLEFANPDGGNDLDQLETELTISFFEDGHSGKGYYFWMTEYPEEGCMFLNDLVPEPKSKYNWSLIPEHVQFMATDEDGMACGWLVEPKIMGDSWRHQSHLSAFFNIDARNNYLNHFRGDWKESLEKRPEEQSQ</sequence>
<dbReference type="STRING" id="1144672.F966_02181"/>
<accession>N8XQ11</accession>
<dbReference type="AlphaFoldDB" id="N8XQ11"/>
<evidence type="ECO:0000313" key="2">
    <source>
        <dbReference type="Proteomes" id="UP000013209"/>
    </source>
</evidence>
<dbReference type="EMBL" id="APPH01000009">
    <property type="protein sequence ID" value="ENV09523.1"/>
    <property type="molecule type" value="Genomic_DNA"/>
</dbReference>
<dbReference type="RefSeq" id="WP_004805027.1">
    <property type="nucleotide sequence ID" value="NZ_KB849440.1"/>
</dbReference>
<dbReference type="Proteomes" id="UP000013209">
    <property type="component" value="Unassembled WGS sequence"/>
</dbReference>
<comment type="caution">
    <text evidence="1">The sequence shown here is derived from an EMBL/GenBank/DDBJ whole genome shotgun (WGS) entry which is preliminary data.</text>
</comment>
<proteinExistence type="predicted"/>
<organism evidence="1 2">
    <name type="scientific">Acinetobacter higginsii</name>
    <dbReference type="NCBI Taxonomy" id="70347"/>
    <lineage>
        <taxon>Bacteria</taxon>
        <taxon>Pseudomonadati</taxon>
        <taxon>Pseudomonadota</taxon>
        <taxon>Gammaproteobacteria</taxon>
        <taxon>Moraxellales</taxon>
        <taxon>Moraxellaceae</taxon>
        <taxon>Acinetobacter</taxon>
    </lineage>
</organism>
<dbReference type="HOGENOM" id="CLU_1792307_0_0_6"/>
<evidence type="ECO:0000313" key="1">
    <source>
        <dbReference type="EMBL" id="ENV09523.1"/>
    </source>
</evidence>
<gene>
    <name evidence="1" type="ORF">F966_02181</name>
</gene>
<protein>
    <submittedName>
        <fullName evidence="1">Uncharacterized protein</fullName>
    </submittedName>
</protein>
<dbReference type="eggNOG" id="ENOG503213Z">
    <property type="taxonomic scope" value="Bacteria"/>
</dbReference>
<dbReference type="PATRIC" id="fig|1144672.3.peg.2083"/>
<name>N8XQ11_9GAMM</name>
<reference evidence="1 2" key="1">
    <citation type="submission" date="2013-02" db="EMBL/GenBank/DDBJ databases">
        <title>The Genome Sequence of Acinetobacter sp. CIP 56.2.</title>
        <authorList>
            <consortium name="The Broad Institute Genome Sequencing Platform"/>
            <consortium name="The Broad Institute Genome Sequencing Center for Infectious Disease"/>
            <person name="Cerqueira G."/>
            <person name="Feldgarden M."/>
            <person name="Courvalin P."/>
            <person name="Perichon B."/>
            <person name="Grillot-Courvalin C."/>
            <person name="Clermont D."/>
            <person name="Rocha E."/>
            <person name="Yoon E.-J."/>
            <person name="Nemec A."/>
            <person name="Walker B."/>
            <person name="Young S.K."/>
            <person name="Zeng Q."/>
            <person name="Gargeya S."/>
            <person name="Fitzgerald M."/>
            <person name="Haas B."/>
            <person name="Abouelleil A."/>
            <person name="Alvarado L."/>
            <person name="Arachchi H.M."/>
            <person name="Berlin A.M."/>
            <person name="Chapman S.B."/>
            <person name="Dewar J."/>
            <person name="Goldberg J."/>
            <person name="Griggs A."/>
            <person name="Gujja S."/>
            <person name="Hansen M."/>
            <person name="Howarth C."/>
            <person name="Imamovic A."/>
            <person name="Larimer J."/>
            <person name="McCowan C."/>
            <person name="Murphy C."/>
            <person name="Neiman D."/>
            <person name="Pearson M."/>
            <person name="Priest M."/>
            <person name="Roberts A."/>
            <person name="Saif S."/>
            <person name="Shea T."/>
            <person name="Sisk P."/>
            <person name="Sykes S."/>
            <person name="Wortman J."/>
            <person name="Nusbaum C."/>
            <person name="Birren B."/>
        </authorList>
    </citation>
    <scope>NUCLEOTIDE SEQUENCE [LARGE SCALE GENOMIC DNA]</scope>
    <source>
        <strain evidence="1 2">CIP 56.2</strain>
    </source>
</reference>